<dbReference type="Proteomes" id="UP000007472">
    <property type="component" value="Chromosome"/>
</dbReference>
<evidence type="ECO:0000313" key="2">
    <source>
        <dbReference type="Proteomes" id="UP000007472"/>
    </source>
</evidence>
<protein>
    <submittedName>
        <fullName evidence="1">Uncharacterized protein</fullName>
    </submittedName>
</protein>
<accession>A0A654KIS2</accession>
<gene>
    <name evidence="1" type="ordered locus">TEQUI_1304</name>
</gene>
<sequence>MKSSLKEALFDLSIIKKNLDCVSKKNTKLFTVSYLQSHINLKLIHQNLLIPINKK</sequence>
<name>A0A654KIS2_TAYEM</name>
<organism evidence="1 2">
    <name type="scientific">Taylorella equigenitalis (strain MCE9)</name>
    <dbReference type="NCBI Taxonomy" id="937774"/>
    <lineage>
        <taxon>Bacteria</taxon>
        <taxon>Pseudomonadati</taxon>
        <taxon>Pseudomonadota</taxon>
        <taxon>Betaproteobacteria</taxon>
        <taxon>Burkholderiales</taxon>
        <taxon>Alcaligenaceae</taxon>
        <taxon>Taylorella</taxon>
    </lineage>
</organism>
<evidence type="ECO:0000313" key="1">
    <source>
        <dbReference type="EMBL" id="ADU92224.1"/>
    </source>
</evidence>
<proteinExistence type="predicted"/>
<dbReference type="EMBL" id="CP002456">
    <property type="protein sequence ID" value="ADU92224.1"/>
    <property type="molecule type" value="Genomic_DNA"/>
</dbReference>
<dbReference type="AlphaFoldDB" id="A0A654KIS2"/>
<dbReference type="KEGG" id="teq:TEQUI_1304"/>
<reference evidence="1 2" key="1">
    <citation type="journal article" date="2011" name="J. Bacteriol.">
        <title>Genome sequence of Taylorella equigenitalis MCE9, the causative agent of contagious equine metritis.</title>
        <authorList>
            <person name="Hebert L."/>
            <person name="Moumen B."/>
            <person name="Duquesne F."/>
            <person name="Breuil M.F."/>
            <person name="Laugier C."/>
            <person name="Batto J.M."/>
            <person name="Renault P."/>
            <person name="Petry S."/>
        </authorList>
    </citation>
    <scope>NUCLEOTIDE SEQUENCE [LARGE SCALE GENOMIC DNA]</scope>
    <source>
        <strain evidence="1 2">MCE9</strain>
    </source>
</reference>